<evidence type="ECO:0000259" key="1">
    <source>
        <dbReference type="Pfam" id="PF00561"/>
    </source>
</evidence>
<protein>
    <submittedName>
        <fullName evidence="3">Alpha/beta fold hydrolase</fullName>
    </submittedName>
</protein>
<dbReference type="GO" id="GO:0016787">
    <property type="term" value="F:hydrolase activity"/>
    <property type="evidence" value="ECO:0007669"/>
    <property type="project" value="UniProtKB-KW"/>
</dbReference>
<dbReference type="Gene3D" id="3.40.50.1820">
    <property type="entry name" value="alpha/beta hydrolase"/>
    <property type="match status" value="1"/>
</dbReference>
<proteinExistence type="predicted"/>
<dbReference type="InterPro" id="IPR010941">
    <property type="entry name" value="PhaC_N"/>
</dbReference>
<dbReference type="EMBL" id="JAAQPH010000004">
    <property type="protein sequence ID" value="NIA68392.1"/>
    <property type="molecule type" value="Genomic_DNA"/>
</dbReference>
<dbReference type="InterPro" id="IPR051321">
    <property type="entry name" value="PHA/PHB_synthase"/>
</dbReference>
<comment type="caution">
    <text evidence="3">The sequence shown here is derived from an EMBL/GenBank/DDBJ whole genome shotgun (WGS) entry which is preliminary data.</text>
</comment>
<dbReference type="AlphaFoldDB" id="A0A967C8G8"/>
<evidence type="ECO:0000313" key="4">
    <source>
        <dbReference type="Proteomes" id="UP000761264"/>
    </source>
</evidence>
<sequence length="430" mass="46633">MTGQKPQKSRIPEPARLGPRPLPLHLMAASLTWASSRSALPLWNSGSLPWKGELAERAENLRQRLKASGDPEASAGRLEAFSGAVEKEVARRMATLFEGIEAYRHHPYRRRLTDPPVLWSEGSTRLLDYGALAGAAKDARPLLVIPSLINRAYVLDLTAERSFLRWLAGQGLRPLLVDWGHPAAMERVFTLTDYIAGRLERALDFVLQESGRRPLALGYCMGGLLALGLAARRQADLPGLVLMATPWDFHAENAPHSRLAAATLPLAAPLLEIMGEMPVDLLQALFSSLDPHLVVRKFLAFAKLDQTSAKADNFVALEDWLNDGIPLAAAVARECLGRWYGDNATAQGRWLLAGTPVDPAKVTLPSLCVIPAQDRIVPPASALALAAALPAAETASPAVGHIGMVVSGQARTTVWEPMLQWITEQPADSR</sequence>
<keyword evidence="3" id="KW-0378">Hydrolase</keyword>
<dbReference type="InterPro" id="IPR029058">
    <property type="entry name" value="AB_hydrolase_fold"/>
</dbReference>
<dbReference type="Proteomes" id="UP000761264">
    <property type="component" value="Unassembled WGS sequence"/>
</dbReference>
<dbReference type="Pfam" id="PF07167">
    <property type="entry name" value="PhaC_N"/>
    <property type="match status" value="1"/>
</dbReference>
<evidence type="ECO:0000313" key="3">
    <source>
        <dbReference type="EMBL" id="NIA68392.1"/>
    </source>
</evidence>
<feature type="domain" description="Poly-beta-hydroxybutyrate polymerase N-terminal" evidence="2">
    <location>
        <begin position="124"/>
        <end position="167"/>
    </location>
</feature>
<feature type="domain" description="AB hydrolase-1" evidence="1">
    <location>
        <begin position="192"/>
        <end position="404"/>
    </location>
</feature>
<accession>A0A967C8G8</accession>
<name>A0A967C8G8_9PROT</name>
<dbReference type="PANTHER" id="PTHR36837">
    <property type="entry name" value="POLY(3-HYDROXYALKANOATE) POLYMERASE SUBUNIT PHAC"/>
    <property type="match status" value="1"/>
</dbReference>
<dbReference type="SUPFAM" id="SSF53474">
    <property type="entry name" value="alpha/beta-Hydrolases"/>
    <property type="match status" value="1"/>
</dbReference>
<keyword evidence="4" id="KW-1185">Reference proteome</keyword>
<organism evidence="3 4">
    <name type="scientific">Pelagibius litoralis</name>
    <dbReference type="NCBI Taxonomy" id="374515"/>
    <lineage>
        <taxon>Bacteria</taxon>
        <taxon>Pseudomonadati</taxon>
        <taxon>Pseudomonadota</taxon>
        <taxon>Alphaproteobacteria</taxon>
        <taxon>Rhodospirillales</taxon>
        <taxon>Rhodovibrionaceae</taxon>
        <taxon>Pelagibius</taxon>
    </lineage>
</organism>
<dbReference type="PANTHER" id="PTHR36837:SF2">
    <property type="entry name" value="POLY(3-HYDROXYALKANOATE) POLYMERASE SUBUNIT PHAC"/>
    <property type="match status" value="1"/>
</dbReference>
<reference evidence="3" key="1">
    <citation type="submission" date="2020-03" db="EMBL/GenBank/DDBJ databases">
        <title>Genome of Pelagibius litoralis DSM 21314T.</title>
        <authorList>
            <person name="Wang G."/>
        </authorList>
    </citation>
    <scope>NUCLEOTIDE SEQUENCE</scope>
    <source>
        <strain evidence="3">DSM 21314</strain>
    </source>
</reference>
<gene>
    <name evidence="3" type="ORF">HBA54_07285</name>
</gene>
<evidence type="ECO:0000259" key="2">
    <source>
        <dbReference type="Pfam" id="PF07167"/>
    </source>
</evidence>
<dbReference type="InterPro" id="IPR000073">
    <property type="entry name" value="AB_hydrolase_1"/>
</dbReference>
<dbReference type="Pfam" id="PF00561">
    <property type="entry name" value="Abhydrolase_1"/>
    <property type="match status" value="1"/>
</dbReference>
<dbReference type="GO" id="GO:0042619">
    <property type="term" value="P:poly-hydroxybutyrate biosynthetic process"/>
    <property type="evidence" value="ECO:0007669"/>
    <property type="project" value="InterPro"/>
</dbReference>
<dbReference type="RefSeq" id="WP_167222913.1">
    <property type="nucleotide sequence ID" value="NZ_JAAQPH010000004.1"/>
</dbReference>